<feature type="region of interest" description="Disordered" evidence="1">
    <location>
        <begin position="396"/>
        <end position="436"/>
    </location>
</feature>
<proteinExistence type="predicted"/>
<reference evidence="2" key="1">
    <citation type="journal article" date="2023" name="Mol. Phylogenet. Evol.">
        <title>Genome-scale phylogeny and comparative genomics of the fungal order Sordariales.</title>
        <authorList>
            <person name="Hensen N."/>
            <person name="Bonometti L."/>
            <person name="Westerberg I."/>
            <person name="Brannstrom I.O."/>
            <person name="Guillou S."/>
            <person name="Cros-Aarteil S."/>
            <person name="Calhoun S."/>
            <person name="Haridas S."/>
            <person name="Kuo A."/>
            <person name="Mondo S."/>
            <person name="Pangilinan J."/>
            <person name="Riley R."/>
            <person name="LaButti K."/>
            <person name="Andreopoulos B."/>
            <person name="Lipzen A."/>
            <person name="Chen C."/>
            <person name="Yan M."/>
            <person name="Daum C."/>
            <person name="Ng V."/>
            <person name="Clum A."/>
            <person name="Steindorff A."/>
            <person name="Ohm R.A."/>
            <person name="Martin F."/>
            <person name="Silar P."/>
            <person name="Natvig D.O."/>
            <person name="Lalanne C."/>
            <person name="Gautier V."/>
            <person name="Ament-Velasquez S.L."/>
            <person name="Kruys A."/>
            <person name="Hutchinson M.I."/>
            <person name="Powell A.J."/>
            <person name="Barry K."/>
            <person name="Miller A.N."/>
            <person name="Grigoriev I.V."/>
            <person name="Debuchy R."/>
            <person name="Gladieux P."/>
            <person name="Hiltunen Thoren M."/>
            <person name="Johannesson H."/>
        </authorList>
    </citation>
    <scope>NUCLEOTIDE SEQUENCE</scope>
    <source>
        <strain evidence="2">SMH4131-1</strain>
    </source>
</reference>
<evidence type="ECO:0000256" key="1">
    <source>
        <dbReference type="SAM" id="MobiDB-lite"/>
    </source>
</evidence>
<keyword evidence="3" id="KW-1185">Reference proteome</keyword>
<feature type="region of interest" description="Disordered" evidence="1">
    <location>
        <begin position="677"/>
        <end position="700"/>
    </location>
</feature>
<reference evidence="2" key="2">
    <citation type="submission" date="2023-06" db="EMBL/GenBank/DDBJ databases">
        <authorList>
            <consortium name="Lawrence Berkeley National Laboratory"/>
            <person name="Haridas S."/>
            <person name="Hensen N."/>
            <person name="Bonometti L."/>
            <person name="Westerberg I."/>
            <person name="Brannstrom I.O."/>
            <person name="Guillou S."/>
            <person name="Cros-Aarteil S."/>
            <person name="Calhoun S."/>
            <person name="Kuo A."/>
            <person name="Mondo S."/>
            <person name="Pangilinan J."/>
            <person name="Riley R."/>
            <person name="Labutti K."/>
            <person name="Andreopoulos B."/>
            <person name="Lipzen A."/>
            <person name="Chen C."/>
            <person name="Yanf M."/>
            <person name="Daum C."/>
            <person name="Ng V."/>
            <person name="Clum A."/>
            <person name="Steindorff A."/>
            <person name="Ohm R."/>
            <person name="Martin F."/>
            <person name="Silar P."/>
            <person name="Natvig D."/>
            <person name="Lalanne C."/>
            <person name="Gautier V."/>
            <person name="Ament-Velasquez S.L."/>
            <person name="Kruys A."/>
            <person name="Hutchinson M.I."/>
            <person name="Powell A.J."/>
            <person name="Barry K."/>
            <person name="Miller A.N."/>
            <person name="Grigoriev I.V."/>
            <person name="Debuchy R."/>
            <person name="Gladieux P."/>
            <person name="Thoren M.H."/>
            <person name="Johannesson H."/>
        </authorList>
    </citation>
    <scope>NUCLEOTIDE SEQUENCE</scope>
    <source>
        <strain evidence="2">SMH4131-1</strain>
    </source>
</reference>
<dbReference type="AlphaFoldDB" id="A0AAE0IUY2"/>
<accession>A0AAE0IUY2</accession>
<feature type="compositionally biased region" description="Polar residues" evidence="1">
    <location>
        <begin position="420"/>
        <end position="436"/>
    </location>
</feature>
<feature type="compositionally biased region" description="Basic and acidic residues" evidence="1">
    <location>
        <begin position="159"/>
        <end position="171"/>
    </location>
</feature>
<comment type="caution">
    <text evidence="2">The sequence shown here is derived from an EMBL/GenBank/DDBJ whole genome shotgun (WGS) entry which is preliminary data.</text>
</comment>
<sequence>MAGIMGSHVVERRAPLAPKNSLPSARPTSTHPSETQTLLGVIGGFVDPQFDSWADLAITYLSPAFSAAAHSDIYTRLSQLNPSAPVSEQAPFGIMYHKMRTGSDISPVLAETVRLLFPRGTFPPWLTHDMRIAGWHPERIAVPTIRGRTARWTLTRVKREEAERQEAARQEAKKRKSHSTEVPGSLARSTTEDSDNWQPGVKRPRWAGPEDSGSGSLPLETSYPDEYVQDAQDPDEDYQDAQETELERLRDDLTSSLNEVKATQIATTSRFQAVQDLEVLTKNRLVDDMRRVRQELEDCVTQTKANQTSQQRARAAFDEEIKRVDRSISSVMALTKATEISTQRAKGLAEEGIKRLRADLAASVNEVKGTQIFTSQLLRNHIKQLEADIEQLKAAANDAKDTKQTTSQQGAAVKMEDDQSNGGLATLPTSPSIGQVDAANTATATRLEDRINDLEVDIQAWKDDMRTSLKKNKVSRKSATRGLEDQLAHMKGDIDTLRESLENSAGDAEDDESTQEAVIRELVAAMEKQRNEILGIMVAEEANKTTTQMLGRTLTDQFKSLKQGLDDLSVKMCDTEALVAGNNSTQSATAQQLRVDLDSQHKEMLAIVDTKVELATQNILKETKLLITAKLEETAQKRLAEMLEHTKEFIARKLDEDLDERIEKALAKRVTVATATANTAPEAVPNHPEHGTLKGNGGPGNMGPSYPYLMNQAQMTPNPWMQPQPGMHQQPGMQQGMYWGYHPSMGYPQPTSPYAVSPYHHPPGPPTGGYPFPGMHGMPGPILPQHHQLHSPSPGISLHGHESENGLPSMDNSNEADLVKRENLPVVIDVER</sequence>
<feature type="region of interest" description="Disordered" evidence="1">
    <location>
        <begin position="159"/>
        <end position="222"/>
    </location>
</feature>
<protein>
    <submittedName>
        <fullName evidence="2">Uncharacterized protein</fullName>
    </submittedName>
</protein>
<evidence type="ECO:0000313" key="3">
    <source>
        <dbReference type="Proteomes" id="UP001286456"/>
    </source>
</evidence>
<evidence type="ECO:0000313" key="2">
    <source>
        <dbReference type="EMBL" id="KAK3331738.1"/>
    </source>
</evidence>
<organism evidence="2 3">
    <name type="scientific">Cercophora scortea</name>
    <dbReference type="NCBI Taxonomy" id="314031"/>
    <lineage>
        <taxon>Eukaryota</taxon>
        <taxon>Fungi</taxon>
        <taxon>Dikarya</taxon>
        <taxon>Ascomycota</taxon>
        <taxon>Pezizomycotina</taxon>
        <taxon>Sordariomycetes</taxon>
        <taxon>Sordariomycetidae</taxon>
        <taxon>Sordariales</taxon>
        <taxon>Lasiosphaeriaceae</taxon>
        <taxon>Cercophora</taxon>
    </lineage>
</organism>
<dbReference type="EMBL" id="JAUEPO010000002">
    <property type="protein sequence ID" value="KAK3331738.1"/>
    <property type="molecule type" value="Genomic_DNA"/>
</dbReference>
<name>A0AAE0IUY2_9PEZI</name>
<feature type="region of interest" description="Disordered" evidence="1">
    <location>
        <begin position="15"/>
        <end position="34"/>
    </location>
</feature>
<feature type="compositionally biased region" description="Polar residues" evidence="1">
    <location>
        <begin position="21"/>
        <end position="34"/>
    </location>
</feature>
<dbReference type="Proteomes" id="UP001286456">
    <property type="component" value="Unassembled WGS sequence"/>
</dbReference>
<gene>
    <name evidence="2" type="ORF">B0T19DRAFT_482174</name>
</gene>
<feature type="region of interest" description="Disordered" evidence="1">
    <location>
        <begin position="786"/>
        <end position="817"/>
    </location>
</feature>